<dbReference type="Proteomes" id="UP000636800">
    <property type="component" value="Chromosome 11"/>
</dbReference>
<comment type="caution">
    <text evidence="7">The sequence shown here is derived from an EMBL/GenBank/DDBJ whole genome shotgun (WGS) entry which is preliminary data.</text>
</comment>
<evidence type="ECO:0000256" key="5">
    <source>
        <dbReference type="ARBA" id="ARBA00048336"/>
    </source>
</evidence>
<name>A0A835PW26_VANPL</name>
<dbReference type="CDD" id="cd00143">
    <property type="entry name" value="PP2Cc"/>
    <property type="match status" value="1"/>
</dbReference>
<protein>
    <recommendedName>
        <fullName evidence="1">protein-serine/threonine phosphatase</fullName>
        <ecNumber evidence="1">3.1.3.16</ecNumber>
    </recommendedName>
</protein>
<dbReference type="InterPro" id="IPR001932">
    <property type="entry name" value="PPM-type_phosphatase-like_dom"/>
</dbReference>
<evidence type="ECO:0000256" key="3">
    <source>
        <dbReference type="ARBA" id="ARBA00022912"/>
    </source>
</evidence>
<evidence type="ECO:0000256" key="2">
    <source>
        <dbReference type="ARBA" id="ARBA00022801"/>
    </source>
</evidence>
<reference evidence="7 8" key="1">
    <citation type="journal article" date="2020" name="Nat. Food">
        <title>A phased Vanilla planifolia genome enables genetic improvement of flavour and production.</title>
        <authorList>
            <person name="Hasing T."/>
            <person name="Tang H."/>
            <person name="Brym M."/>
            <person name="Khazi F."/>
            <person name="Huang T."/>
            <person name="Chambers A.H."/>
        </authorList>
    </citation>
    <scope>NUCLEOTIDE SEQUENCE [LARGE SCALE GENOMIC DNA]</scope>
    <source>
        <tissue evidence="7">Leaf</tissue>
    </source>
</reference>
<sequence>MGNDTAKLSSCFSTCSAGRWKLQGIATGTSEPHEEDVLGHSFFYARPDPYLPRSNSSKVHHSVEIITFHSISGAAVSANAETPLSAAFDNCIGVGGAAFDTSSRFAFAPLHSVQIADNSGVILDPIHSPSTSSVDCHSRVLCRSLSHYPSLLCCSAASILGSSRTKLYSREIPAPMTELSSGNQNQSSAFAGQEKLISGLDAGEENVDWAHGRAGEDRVHVVISEKQGWLFVGIYDGFNGPDATDYLLSNLYTAVQQELQGLLWGKEEQNILERPSICSLPPATAARDIVSSLTVTLASLGENTRDGKRQSFRPVRNWQEKQREKKYEWVRERSELDYALKKQSNSSKRCGTENHNRVLKSLSHALKKTEKTFLKIADRIVAESPELALMGSCVLVMLMMGDDVYLMNVGDSRAVLAQKSEHNLFGLVGKEEQDLERITEENVHDLNSNYVDGGRGQGADLMNLVALQLTKDHSTCIEEEVRRIKSKHPDDAAAILNNRVKGSLKVTRAFGAGFLKQPKWNDALLEMFRIDYIGTSPYITCCPFLHHHKLGPRDRFLILSSDGLYQYFTNEEAVAEIQSFMSTTPGGDPAQHIVQKILLRAANRAEGHIKEESPRIWRRSYRRL</sequence>
<dbReference type="InterPro" id="IPR015655">
    <property type="entry name" value="PP2C"/>
</dbReference>
<dbReference type="PANTHER" id="PTHR13832:SF228">
    <property type="entry name" value="PROTEIN PHOSPHATASE 2C 23-RELATED"/>
    <property type="match status" value="1"/>
</dbReference>
<evidence type="ECO:0000256" key="1">
    <source>
        <dbReference type="ARBA" id="ARBA00013081"/>
    </source>
</evidence>
<evidence type="ECO:0000256" key="4">
    <source>
        <dbReference type="ARBA" id="ARBA00047761"/>
    </source>
</evidence>
<evidence type="ECO:0000259" key="6">
    <source>
        <dbReference type="PROSITE" id="PS51746"/>
    </source>
</evidence>
<gene>
    <name evidence="7" type="ORF">HPP92_021131</name>
</gene>
<dbReference type="EC" id="3.1.3.16" evidence="1"/>
<dbReference type="SUPFAM" id="SSF81606">
    <property type="entry name" value="PP2C-like"/>
    <property type="match status" value="1"/>
</dbReference>
<dbReference type="Pfam" id="PF00481">
    <property type="entry name" value="PP2C"/>
    <property type="match status" value="2"/>
</dbReference>
<accession>A0A835PW26</accession>
<dbReference type="EMBL" id="JADCNL010000011">
    <property type="protein sequence ID" value="KAG0460834.1"/>
    <property type="molecule type" value="Genomic_DNA"/>
</dbReference>
<feature type="domain" description="PPM-type phosphatase" evidence="6">
    <location>
        <begin position="201"/>
        <end position="624"/>
    </location>
</feature>
<keyword evidence="2" id="KW-0378">Hydrolase</keyword>
<evidence type="ECO:0000313" key="8">
    <source>
        <dbReference type="Proteomes" id="UP000636800"/>
    </source>
</evidence>
<dbReference type="AlphaFoldDB" id="A0A835PW26"/>
<keyword evidence="3" id="KW-0904">Protein phosphatase</keyword>
<proteinExistence type="predicted"/>
<evidence type="ECO:0000313" key="7">
    <source>
        <dbReference type="EMBL" id="KAG0460834.1"/>
    </source>
</evidence>
<dbReference type="SMART" id="SM00332">
    <property type="entry name" value="PP2Cc"/>
    <property type="match status" value="1"/>
</dbReference>
<dbReference type="InterPro" id="IPR036457">
    <property type="entry name" value="PPM-type-like_dom_sf"/>
</dbReference>
<dbReference type="GO" id="GO:0004722">
    <property type="term" value="F:protein serine/threonine phosphatase activity"/>
    <property type="evidence" value="ECO:0007669"/>
    <property type="project" value="UniProtKB-EC"/>
</dbReference>
<keyword evidence="8" id="KW-1185">Reference proteome</keyword>
<organism evidence="7 8">
    <name type="scientific">Vanilla planifolia</name>
    <name type="common">Vanilla</name>
    <dbReference type="NCBI Taxonomy" id="51239"/>
    <lineage>
        <taxon>Eukaryota</taxon>
        <taxon>Viridiplantae</taxon>
        <taxon>Streptophyta</taxon>
        <taxon>Embryophyta</taxon>
        <taxon>Tracheophyta</taxon>
        <taxon>Spermatophyta</taxon>
        <taxon>Magnoliopsida</taxon>
        <taxon>Liliopsida</taxon>
        <taxon>Asparagales</taxon>
        <taxon>Orchidaceae</taxon>
        <taxon>Vanilloideae</taxon>
        <taxon>Vanilleae</taxon>
        <taxon>Vanilla</taxon>
    </lineage>
</organism>
<dbReference type="PANTHER" id="PTHR13832">
    <property type="entry name" value="PROTEIN PHOSPHATASE 2C"/>
    <property type="match status" value="1"/>
</dbReference>
<comment type="catalytic activity">
    <reaction evidence="4">
        <text>O-phospho-L-seryl-[protein] + H2O = L-seryl-[protein] + phosphate</text>
        <dbReference type="Rhea" id="RHEA:20629"/>
        <dbReference type="Rhea" id="RHEA-COMP:9863"/>
        <dbReference type="Rhea" id="RHEA-COMP:11604"/>
        <dbReference type="ChEBI" id="CHEBI:15377"/>
        <dbReference type="ChEBI" id="CHEBI:29999"/>
        <dbReference type="ChEBI" id="CHEBI:43474"/>
        <dbReference type="ChEBI" id="CHEBI:83421"/>
        <dbReference type="EC" id="3.1.3.16"/>
    </reaction>
</comment>
<dbReference type="Gene3D" id="3.60.40.10">
    <property type="entry name" value="PPM-type phosphatase domain"/>
    <property type="match status" value="1"/>
</dbReference>
<comment type="catalytic activity">
    <reaction evidence="5">
        <text>O-phospho-L-threonyl-[protein] + H2O = L-threonyl-[protein] + phosphate</text>
        <dbReference type="Rhea" id="RHEA:47004"/>
        <dbReference type="Rhea" id="RHEA-COMP:11060"/>
        <dbReference type="Rhea" id="RHEA-COMP:11605"/>
        <dbReference type="ChEBI" id="CHEBI:15377"/>
        <dbReference type="ChEBI" id="CHEBI:30013"/>
        <dbReference type="ChEBI" id="CHEBI:43474"/>
        <dbReference type="ChEBI" id="CHEBI:61977"/>
        <dbReference type="EC" id="3.1.3.16"/>
    </reaction>
</comment>
<dbReference type="PROSITE" id="PS51746">
    <property type="entry name" value="PPM_2"/>
    <property type="match status" value="1"/>
</dbReference>
<dbReference type="OrthoDB" id="206335at2759"/>